<dbReference type="Pfam" id="PF00440">
    <property type="entry name" value="TetR_N"/>
    <property type="match status" value="1"/>
</dbReference>
<dbReference type="PROSITE" id="PS50977">
    <property type="entry name" value="HTH_TETR_2"/>
    <property type="match status" value="1"/>
</dbReference>
<organism evidence="4 5">
    <name type="scientific">Neptunomonas qingdaonensis</name>
    <dbReference type="NCBI Taxonomy" id="1045558"/>
    <lineage>
        <taxon>Bacteria</taxon>
        <taxon>Pseudomonadati</taxon>
        <taxon>Pseudomonadota</taxon>
        <taxon>Gammaproteobacteria</taxon>
        <taxon>Oceanospirillales</taxon>
        <taxon>Oceanospirillaceae</taxon>
        <taxon>Neptunomonas</taxon>
    </lineage>
</organism>
<dbReference type="Gene3D" id="1.10.357.10">
    <property type="entry name" value="Tetracycline Repressor, domain 2"/>
    <property type="match status" value="1"/>
</dbReference>
<sequence>MGRSKTATQILKAAEALFAEQGFSETTMRQITAAADVNLAAVNYHFGSKQGLIQAVSEQYLYPFCEYIDNAISEYLVNNPQVTVSVDDLIEMVMRALLHVRQNNSHALPMFMRLLDLAYMKNQKELRDYILLEHYTKLEVFLAQLRIDASPMEDDEFFWRLHFLLGSMVFTLSNVHTLMEIEKKEFDKEDEIEKILHRMVPVISAGFMARSDKTYFCRL</sequence>
<dbReference type="InterPro" id="IPR036271">
    <property type="entry name" value="Tet_transcr_reg_TetR-rel_C_sf"/>
</dbReference>
<dbReference type="AlphaFoldDB" id="A0A1I2RWR6"/>
<dbReference type="STRING" id="1045558.SAMN05216175_106214"/>
<dbReference type="EMBL" id="FOOU01000006">
    <property type="protein sequence ID" value="SFG42186.1"/>
    <property type="molecule type" value="Genomic_DNA"/>
</dbReference>
<dbReference type="InterPro" id="IPR001647">
    <property type="entry name" value="HTH_TetR"/>
</dbReference>
<dbReference type="GO" id="GO:0000976">
    <property type="term" value="F:transcription cis-regulatory region binding"/>
    <property type="evidence" value="ECO:0007669"/>
    <property type="project" value="TreeGrafter"/>
</dbReference>
<keyword evidence="5" id="KW-1185">Reference proteome</keyword>
<evidence type="ECO:0000256" key="2">
    <source>
        <dbReference type="PROSITE-ProRule" id="PRU00335"/>
    </source>
</evidence>
<gene>
    <name evidence="4" type="ORF">SAMN05216175_106214</name>
</gene>
<dbReference type="GO" id="GO:0003700">
    <property type="term" value="F:DNA-binding transcription factor activity"/>
    <property type="evidence" value="ECO:0007669"/>
    <property type="project" value="TreeGrafter"/>
</dbReference>
<dbReference type="PROSITE" id="PS01081">
    <property type="entry name" value="HTH_TETR_1"/>
    <property type="match status" value="1"/>
</dbReference>
<dbReference type="Pfam" id="PF17939">
    <property type="entry name" value="TetR_C_30"/>
    <property type="match status" value="1"/>
</dbReference>
<feature type="DNA-binding region" description="H-T-H motif" evidence="2">
    <location>
        <begin position="27"/>
        <end position="46"/>
    </location>
</feature>
<dbReference type="InterPro" id="IPR023772">
    <property type="entry name" value="DNA-bd_HTH_TetR-type_CS"/>
</dbReference>
<dbReference type="PANTHER" id="PTHR30055">
    <property type="entry name" value="HTH-TYPE TRANSCRIPTIONAL REGULATOR RUTR"/>
    <property type="match status" value="1"/>
</dbReference>
<feature type="domain" description="HTH tetR-type" evidence="3">
    <location>
        <begin position="4"/>
        <end position="64"/>
    </location>
</feature>
<reference evidence="5" key="1">
    <citation type="submission" date="2016-10" db="EMBL/GenBank/DDBJ databases">
        <authorList>
            <person name="Varghese N."/>
            <person name="Submissions S."/>
        </authorList>
    </citation>
    <scope>NUCLEOTIDE SEQUENCE [LARGE SCALE GENOMIC DNA]</scope>
    <source>
        <strain evidence="5">CGMCC 1.10971</strain>
    </source>
</reference>
<dbReference type="OrthoDB" id="2356263at2"/>
<accession>A0A1I2RWR6</accession>
<evidence type="ECO:0000313" key="4">
    <source>
        <dbReference type="EMBL" id="SFG42186.1"/>
    </source>
</evidence>
<evidence type="ECO:0000259" key="3">
    <source>
        <dbReference type="PROSITE" id="PS50977"/>
    </source>
</evidence>
<dbReference type="InterPro" id="IPR041586">
    <property type="entry name" value="PsrA_TetR_C"/>
</dbReference>
<dbReference type="PANTHER" id="PTHR30055:SF235">
    <property type="entry name" value="TRANSCRIPTIONAL REGULATORY PROTEIN"/>
    <property type="match status" value="1"/>
</dbReference>
<dbReference type="InterPro" id="IPR009057">
    <property type="entry name" value="Homeodomain-like_sf"/>
</dbReference>
<dbReference type="SUPFAM" id="SSF46689">
    <property type="entry name" value="Homeodomain-like"/>
    <property type="match status" value="1"/>
</dbReference>
<dbReference type="RefSeq" id="WP_090728020.1">
    <property type="nucleotide sequence ID" value="NZ_FOOU01000006.1"/>
</dbReference>
<dbReference type="SUPFAM" id="SSF48498">
    <property type="entry name" value="Tetracyclin repressor-like, C-terminal domain"/>
    <property type="match status" value="1"/>
</dbReference>
<evidence type="ECO:0000313" key="5">
    <source>
        <dbReference type="Proteomes" id="UP000198623"/>
    </source>
</evidence>
<evidence type="ECO:0000256" key="1">
    <source>
        <dbReference type="ARBA" id="ARBA00023125"/>
    </source>
</evidence>
<dbReference type="InterPro" id="IPR050109">
    <property type="entry name" value="HTH-type_TetR-like_transc_reg"/>
</dbReference>
<protein>
    <submittedName>
        <fullName evidence="4">Transcriptional regulator, TetR family</fullName>
    </submittedName>
</protein>
<dbReference type="Proteomes" id="UP000198623">
    <property type="component" value="Unassembled WGS sequence"/>
</dbReference>
<proteinExistence type="predicted"/>
<keyword evidence="1 2" id="KW-0238">DNA-binding</keyword>
<dbReference type="PRINTS" id="PR00455">
    <property type="entry name" value="HTHTETR"/>
</dbReference>
<name>A0A1I2RWR6_9GAMM</name>